<evidence type="ECO:0000313" key="3">
    <source>
        <dbReference type="Proteomes" id="UP000522313"/>
    </source>
</evidence>
<dbReference type="Proteomes" id="UP000522313">
    <property type="component" value="Unassembled WGS sequence"/>
</dbReference>
<dbReference type="RefSeq" id="WP_184505612.1">
    <property type="nucleotide sequence ID" value="NZ_JACHBT010000009.1"/>
</dbReference>
<dbReference type="GO" id="GO:0005886">
    <property type="term" value="C:plasma membrane"/>
    <property type="evidence" value="ECO:0007669"/>
    <property type="project" value="TreeGrafter"/>
</dbReference>
<organism evidence="2 3">
    <name type="scientific">Sphingomonas endophytica</name>
    <dbReference type="NCBI Taxonomy" id="869719"/>
    <lineage>
        <taxon>Bacteria</taxon>
        <taxon>Pseudomonadati</taxon>
        <taxon>Pseudomonadota</taxon>
        <taxon>Alphaproteobacteria</taxon>
        <taxon>Sphingomonadales</taxon>
        <taxon>Sphingomonadaceae</taxon>
        <taxon>Sphingomonas</taxon>
    </lineage>
</organism>
<name>A0A7X0JCC2_9SPHN</name>
<keyword evidence="1" id="KW-1133">Transmembrane helix</keyword>
<dbReference type="InterPro" id="IPR007436">
    <property type="entry name" value="DUF485"/>
</dbReference>
<protein>
    <submittedName>
        <fullName evidence="2">Uncharacterized membrane protein (DUF485 family)</fullName>
    </submittedName>
</protein>
<dbReference type="PANTHER" id="PTHR38598">
    <property type="entry name" value="INNER MEMBRANE PROTEIN YJCH"/>
    <property type="match status" value="1"/>
</dbReference>
<keyword evidence="1" id="KW-0812">Transmembrane</keyword>
<keyword evidence="1" id="KW-0472">Membrane</keyword>
<reference evidence="2 3" key="2">
    <citation type="submission" date="2020-08" db="EMBL/GenBank/DDBJ databases">
        <authorList>
            <person name="Partida-Martinez L."/>
            <person name="Huntemann M."/>
            <person name="Clum A."/>
            <person name="Wang J."/>
            <person name="Palaniappan K."/>
            <person name="Ritter S."/>
            <person name="Chen I.-M."/>
            <person name="Stamatis D."/>
            <person name="Reddy T."/>
            <person name="O'Malley R."/>
            <person name="Daum C."/>
            <person name="Shapiro N."/>
            <person name="Ivanova N."/>
            <person name="Kyrpides N."/>
            <person name="Woyke T."/>
        </authorList>
    </citation>
    <scope>NUCLEOTIDE SEQUENCE [LARGE SCALE GENOMIC DNA]</scope>
    <source>
        <strain evidence="2 3">AS3.13</strain>
    </source>
</reference>
<dbReference type="PANTHER" id="PTHR38598:SF1">
    <property type="entry name" value="INNER MEMBRANE PROTEIN YJCH"/>
    <property type="match status" value="1"/>
</dbReference>
<dbReference type="AlphaFoldDB" id="A0A7X0JCC2"/>
<comment type="caution">
    <text evidence="2">The sequence shown here is derived from an EMBL/GenBank/DDBJ whole genome shotgun (WGS) entry which is preliminary data.</text>
</comment>
<dbReference type="InterPro" id="IPR052959">
    <property type="entry name" value="Inner_membrane_assoc"/>
</dbReference>
<gene>
    <name evidence="2" type="ORF">F4693_002009</name>
</gene>
<evidence type="ECO:0000256" key="1">
    <source>
        <dbReference type="SAM" id="Phobius"/>
    </source>
</evidence>
<accession>A0A7X0JCC2</accession>
<feature type="transmembrane region" description="Helical" evidence="1">
    <location>
        <begin position="58"/>
        <end position="82"/>
    </location>
</feature>
<feature type="transmembrane region" description="Helical" evidence="1">
    <location>
        <begin position="24"/>
        <end position="46"/>
    </location>
</feature>
<evidence type="ECO:0000313" key="2">
    <source>
        <dbReference type="EMBL" id="MBB6505028.1"/>
    </source>
</evidence>
<dbReference type="Pfam" id="PF04341">
    <property type="entry name" value="DUF485"/>
    <property type="match status" value="1"/>
</dbReference>
<dbReference type="EMBL" id="JACHBT010000009">
    <property type="protein sequence ID" value="MBB6505028.1"/>
    <property type="molecule type" value="Genomic_DNA"/>
</dbReference>
<sequence length="102" mass="11192">MDDAEAARVAADPRYRELVRRRGLFTWTLTAVMLIAYLSFILMIAFDKALLARPIGAGVTSVGIIAGFAVIMLAIVLTAIYVRRAARDFDPLVEAVRAEHDA</sequence>
<proteinExistence type="predicted"/>
<reference evidence="2 3" key="1">
    <citation type="submission" date="2020-08" db="EMBL/GenBank/DDBJ databases">
        <title>The Agave Microbiome: Exploring the role of microbial communities in plant adaptations to desert environments.</title>
        <authorList>
            <person name="Partida-Martinez L.P."/>
        </authorList>
    </citation>
    <scope>NUCLEOTIDE SEQUENCE [LARGE SCALE GENOMIC DNA]</scope>
    <source>
        <strain evidence="2 3">AS3.13</strain>
    </source>
</reference>